<evidence type="ECO:0000313" key="2">
    <source>
        <dbReference type="Proteomes" id="UP000828941"/>
    </source>
</evidence>
<proteinExistence type="predicted"/>
<name>A0ACB9KNY4_BAUVA</name>
<protein>
    <submittedName>
        <fullName evidence="1">Uncharacterized protein</fullName>
    </submittedName>
</protein>
<sequence length="376" mass="41481">MGKLDKQYLHQEQIHDIENGGSGSSGESGLLCPGCSMGLQRFANQFTFKCFFVLLLSLSVLLSGIFWVLPRYTIQTRFDAKDEIKLSATVQAYFRLVKPASQLIPYIERLEYDIYSEIGLPNTKVAVLSMHQSGASESEWTDVVFGVLPDPMTVPINPVSLSVLRSSIIELFLQQSNLTLTTSVFGNASSFEILKFHGGITVIPVQSASFWQKHEIMFNFTLNNSVSEMLDNFSAFKDELKYGLNLSSYENVYVQITNIHGSTVDPPVVVQASVVSDEGLLPQRLKQLAQTITGSPAKNLGLNNSVFGKVKGISLSSFLNRTLHATTPSPSPAPSPQTDYTEPPKSPYAHPLPLPPHQPFKSLVLTVKCLHRCLLL</sequence>
<accession>A0ACB9KNY4</accession>
<reference evidence="1 2" key="1">
    <citation type="journal article" date="2022" name="DNA Res.">
        <title>Chromosomal-level genome assembly of the orchid tree Bauhinia variegata (Leguminosae; Cercidoideae) supports the allotetraploid origin hypothesis of Bauhinia.</title>
        <authorList>
            <person name="Zhong Y."/>
            <person name="Chen Y."/>
            <person name="Zheng D."/>
            <person name="Pang J."/>
            <person name="Liu Y."/>
            <person name="Luo S."/>
            <person name="Meng S."/>
            <person name="Qian L."/>
            <person name="Wei D."/>
            <person name="Dai S."/>
            <person name="Zhou R."/>
        </authorList>
    </citation>
    <scope>NUCLEOTIDE SEQUENCE [LARGE SCALE GENOMIC DNA]</scope>
    <source>
        <strain evidence="1">BV-YZ2020</strain>
    </source>
</reference>
<dbReference type="Proteomes" id="UP000828941">
    <property type="component" value="Chromosome 13"/>
</dbReference>
<evidence type="ECO:0000313" key="1">
    <source>
        <dbReference type="EMBL" id="KAI4299006.1"/>
    </source>
</evidence>
<gene>
    <name evidence="1" type="ORF">L6164_032505</name>
</gene>
<dbReference type="EMBL" id="CM039438">
    <property type="protein sequence ID" value="KAI4299006.1"/>
    <property type="molecule type" value="Genomic_DNA"/>
</dbReference>
<comment type="caution">
    <text evidence="1">The sequence shown here is derived from an EMBL/GenBank/DDBJ whole genome shotgun (WGS) entry which is preliminary data.</text>
</comment>
<organism evidence="1 2">
    <name type="scientific">Bauhinia variegata</name>
    <name type="common">Purple orchid tree</name>
    <name type="synonym">Phanera variegata</name>
    <dbReference type="NCBI Taxonomy" id="167791"/>
    <lineage>
        <taxon>Eukaryota</taxon>
        <taxon>Viridiplantae</taxon>
        <taxon>Streptophyta</taxon>
        <taxon>Embryophyta</taxon>
        <taxon>Tracheophyta</taxon>
        <taxon>Spermatophyta</taxon>
        <taxon>Magnoliopsida</taxon>
        <taxon>eudicotyledons</taxon>
        <taxon>Gunneridae</taxon>
        <taxon>Pentapetalae</taxon>
        <taxon>rosids</taxon>
        <taxon>fabids</taxon>
        <taxon>Fabales</taxon>
        <taxon>Fabaceae</taxon>
        <taxon>Cercidoideae</taxon>
        <taxon>Cercideae</taxon>
        <taxon>Bauhiniinae</taxon>
        <taxon>Bauhinia</taxon>
    </lineage>
</organism>
<keyword evidence="2" id="KW-1185">Reference proteome</keyword>